<dbReference type="InterPro" id="IPR001680">
    <property type="entry name" value="WD40_rpt"/>
</dbReference>
<dbReference type="InterPro" id="IPR015943">
    <property type="entry name" value="WD40/YVTN_repeat-like_dom_sf"/>
</dbReference>
<organism evidence="4 5">
    <name type="scientific">Chironomus riparius</name>
    <dbReference type="NCBI Taxonomy" id="315576"/>
    <lineage>
        <taxon>Eukaryota</taxon>
        <taxon>Metazoa</taxon>
        <taxon>Ecdysozoa</taxon>
        <taxon>Arthropoda</taxon>
        <taxon>Hexapoda</taxon>
        <taxon>Insecta</taxon>
        <taxon>Pterygota</taxon>
        <taxon>Neoptera</taxon>
        <taxon>Endopterygota</taxon>
        <taxon>Diptera</taxon>
        <taxon>Nematocera</taxon>
        <taxon>Chironomoidea</taxon>
        <taxon>Chironomidae</taxon>
        <taxon>Chironominae</taxon>
        <taxon>Chironomus</taxon>
    </lineage>
</organism>
<sequence length="318" mass="36011">MATAQKRLEQLQEHFRTHNKVREQRQHSSKVHSVRFNCLGTKLASGSNDKSVVIYALSDRLSKEKTFYGHNGPVDQLTWHGFNPDLLATASGDKTVRIWDTRTYKSVSTINTKGENINITWSRDGNTIAVGNKEDLITFIDTKTNKIRAEEKFNFEINEIMWNKTSDQMYLTSGQGSIHVLSYPNLELLNVLKAHPATCICIDFDQSGKYFAVGSADALTSIWDTEELTCLRVLSRLDWPVRTVSFSHDSRLLASASEDHFIDISCIETGERVCEIKLESATFSISFHPKQYLLAYACDDKKDDGRDAGNFKMYGFAD</sequence>
<dbReference type="EMBL" id="OU895878">
    <property type="protein sequence ID" value="CAG9804908.1"/>
    <property type="molecule type" value="Genomic_DNA"/>
</dbReference>
<dbReference type="Pfam" id="PF25174">
    <property type="entry name" value="Beta-prop_THOC3"/>
    <property type="match status" value="1"/>
</dbReference>
<dbReference type="Proteomes" id="UP001153620">
    <property type="component" value="Chromosome 2"/>
</dbReference>
<reference evidence="4" key="1">
    <citation type="submission" date="2022-01" db="EMBL/GenBank/DDBJ databases">
        <authorList>
            <person name="King R."/>
        </authorList>
    </citation>
    <scope>NUCLEOTIDE SEQUENCE</scope>
</reference>
<accession>A0A9N9RW56</accession>
<keyword evidence="1" id="KW-0853">WD repeat</keyword>
<dbReference type="PANTHER" id="PTHR22839">
    <property type="entry name" value="THO COMPLEX SUBUNIT 3 THO3"/>
    <property type="match status" value="1"/>
</dbReference>
<dbReference type="InterPro" id="IPR020472">
    <property type="entry name" value="WD40_PAC1"/>
</dbReference>
<dbReference type="FunFam" id="2.130.10.10:FF:001007">
    <property type="entry name" value="THO complex subunit 3"/>
    <property type="match status" value="1"/>
</dbReference>
<dbReference type="PROSITE" id="PS00678">
    <property type="entry name" value="WD_REPEATS_1"/>
    <property type="match status" value="1"/>
</dbReference>
<dbReference type="SUPFAM" id="SSF50978">
    <property type="entry name" value="WD40 repeat-like"/>
    <property type="match status" value="1"/>
</dbReference>
<evidence type="ECO:0000313" key="4">
    <source>
        <dbReference type="EMBL" id="CAG9804908.1"/>
    </source>
</evidence>
<dbReference type="Gene3D" id="2.130.10.10">
    <property type="entry name" value="YVTN repeat-like/Quinoprotein amine dehydrogenase"/>
    <property type="match status" value="2"/>
</dbReference>
<gene>
    <name evidence="4" type="ORF">CHIRRI_LOCUS7785</name>
</gene>
<dbReference type="GO" id="GO:0000445">
    <property type="term" value="C:THO complex part of transcription export complex"/>
    <property type="evidence" value="ECO:0007669"/>
    <property type="project" value="TreeGrafter"/>
</dbReference>
<proteinExistence type="inferred from homology"/>
<reference evidence="4" key="2">
    <citation type="submission" date="2022-10" db="EMBL/GenBank/DDBJ databases">
        <authorList>
            <consortium name="ENA_rothamsted_submissions"/>
            <consortium name="culmorum"/>
            <person name="King R."/>
        </authorList>
    </citation>
    <scope>NUCLEOTIDE SEQUENCE</scope>
</reference>
<keyword evidence="2" id="KW-0677">Repeat</keyword>
<dbReference type="OrthoDB" id="340259at2759"/>
<protein>
    <recommendedName>
        <fullName evidence="6">THO complex subunit 3</fullName>
    </recommendedName>
</protein>
<dbReference type="InterPro" id="IPR019775">
    <property type="entry name" value="WD40_repeat_CS"/>
</dbReference>
<dbReference type="InterPro" id="IPR036322">
    <property type="entry name" value="WD40_repeat_dom_sf"/>
</dbReference>
<dbReference type="InterPro" id="IPR040132">
    <property type="entry name" value="Tex1/THOC3"/>
</dbReference>
<evidence type="ECO:0008006" key="6">
    <source>
        <dbReference type="Google" id="ProtNLM"/>
    </source>
</evidence>
<dbReference type="GO" id="GO:0006406">
    <property type="term" value="P:mRNA export from nucleus"/>
    <property type="evidence" value="ECO:0007669"/>
    <property type="project" value="InterPro"/>
</dbReference>
<dbReference type="PRINTS" id="PR00320">
    <property type="entry name" value="GPROTEINBRPT"/>
</dbReference>
<keyword evidence="5" id="KW-1185">Reference proteome</keyword>
<evidence type="ECO:0000256" key="2">
    <source>
        <dbReference type="ARBA" id="ARBA00022737"/>
    </source>
</evidence>
<evidence type="ECO:0000256" key="3">
    <source>
        <dbReference type="ARBA" id="ARBA00046343"/>
    </source>
</evidence>
<comment type="similarity">
    <text evidence="3">Belongs to the THOC3 family.</text>
</comment>
<evidence type="ECO:0000313" key="5">
    <source>
        <dbReference type="Proteomes" id="UP001153620"/>
    </source>
</evidence>
<name>A0A9N9RW56_9DIPT</name>
<dbReference type="AlphaFoldDB" id="A0A9N9RW56"/>
<dbReference type="SMART" id="SM00320">
    <property type="entry name" value="WD40"/>
    <property type="match status" value="6"/>
</dbReference>
<evidence type="ECO:0000256" key="1">
    <source>
        <dbReference type="ARBA" id="ARBA00022574"/>
    </source>
</evidence>
<dbReference type="PANTHER" id="PTHR22839:SF0">
    <property type="entry name" value="THO COMPLEX SUBUNIT 3"/>
    <property type="match status" value="1"/>
</dbReference>